<evidence type="ECO:0000313" key="2">
    <source>
        <dbReference type="EMBL" id="CAB4165055.1"/>
    </source>
</evidence>
<proteinExistence type="predicted"/>
<protein>
    <submittedName>
        <fullName evidence="2">Uncharacterized protein</fullName>
    </submittedName>
</protein>
<evidence type="ECO:0000256" key="1">
    <source>
        <dbReference type="SAM" id="MobiDB-lite"/>
    </source>
</evidence>
<feature type="compositionally biased region" description="Basic and acidic residues" evidence="1">
    <location>
        <begin position="18"/>
        <end position="34"/>
    </location>
</feature>
<name>A0A6J5P7N5_9CAUD</name>
<gene>
    <name evidence="2" type="ORF">UFOVP820_8</name>
</gene>
<accession>A0A6J5P7N5</accession>
<sequence length="93" mass="10569">MESILEVIARLEEFVTRHSRSRNGDKPSRVERETSSNGHSIRAVATKNDTRMIQGWGGIRQVHYTVRWYLNGKAVSRANLIKAFDRAAAEGQE</sequence>
<organism evidence="2">
    <name type="scientific">uncultured Caudovirales phage</name>
    <dbReference type="NCBI Taxonomy" id="2100421"/>
    <lineage>
        <taxon>Viruses</taxon>
        <taxon>Duplodnaviria</taxon>
        <taxon>Heunggongvirae</taxon>
        <taxon>Uroviricota</taxon>
        <taxon>Caudoviricetes</taxon>
        <taxon>Peduoviridae</taxon>
        <taxon>Maltschvirus</taxon>
        <taxon>Maltschvirus maltsch</taxon>
    </lineage>
</organism>
<reference evidence="2" key="1">
    <citation type="submission" date="2020-04" db="EMBL/GenBank/DDBJ databases">
        <authorList>
            <person name="Chiriac C."/>
            <person name="Salcher M."/>
            <person name="Ghai R."/>
            <person name="Kavagutti S V."/>
        </authorList>
    </citation>
    <scope>NUCLEOTIDE SEQUENCE</scope>
</reference>
<dbReference type="EMBL" id="LR796771">
    <property type="protein sequence ID" value="CAB4165055.1"/>
    <property type="molecule type" value="Genomic_DNA"/>
</dbReference>
<feature type="region of interest" description="Disordered" evidence="1">
    <location>
        <begin position="18"/>
        <end position="46"/>
    </location>
</feature>